<organism evidence="2 3">
    <name type="scientific">Plakobranchus ocellatus</name>
    <dbReference type="NCBI Taxonomy" id="259542"/>
    <lineage>
        <taxon>Eukaryota</taxon>
        <taxon>Metazoa</taxon>
        <taxon>Spiralia</taxon>
        <taxon>Lophotrochozoa</taxon>
        <taxon>Mollusca</taxon>
        <taxon>Gastropoda</taxon>
        <taxon>Heterobranchia</taxon>
        <taxon>Euthyneura</taxon>
        <taxon>Panpulmonata</taxon>
        <taxon>Sacoglossa</taxon>
        <taxon>Placobranchoidea</taxon>
        <taxon>Plakobranchidae</taxon>
        <taxon>Plakobranchus</taxon>
    </lineage>
</organism>
<gene>
    <name evidence="2" type="ORF">PoB_007638500</name>
</gene>
<dbReference type="PANTHER" id="PTHR10773:SF19">
    <property type="match status" value="1"/>
</dbReference>
<accession>A0AAV4E0W4</accession>
<protein>
    <submittedName>
        <fullName evidence="2">DNA repair protein rhp54</fullName>
    </submittedName>
</protein>
<comment type="caution">
    <text evidence="2">The sequence shown here is derived from an EMBL/GenBank/DDBJ whole genome shotgun (WGS) entry which is preliminary data.</text>
</comment>
<feature type="domain" description="DUF7869" evidence="1">
    <location>
        <begin position="15"/>
        <end position="131"/>
    </location>
</feature>
<reference evidence="2 3" key="1">
    <citation type="journal article" date="2021" name="Elife">
        <title>Chloroplast acquisition without the gene transfer in kleptoplastic sea slugs, Plakobranchus ocellatus.</title>
        <authorList>
            <person name="Maeda T."/>
            <person name="Takahashi S."/>
            <person name="Yoshida T."/>
            <person name="Shimamura S."/>
            <person name="Takaki Y."/>
            <person name="Nagai Y."/>
            <person name="Toyoda A."/>
            <person name="Suzuki Y."/>
            <person name="Arimoto A."/>
            <person name="Ishii H."/>
            <person name="Satoh N."/>
            <person name="Nishiyama T."/>
            <person name="Hasebe M."/>
            <person name="Maruyama T."/>
            <person name="Minagawa J."/>
            <person name="Obokata J."/>
            <person name="Shigenobu S."/>
        </authorList>
    </citation>
    <scope>NUCLEOTIDE SEQUENCE [LARGE SCALE GENOMIC DNA]</scope>
</reference>
<dbReference type="Pfam" id="PF25273">
    <property type="entry name" value="DUF7869"/>
    <property type="match status" value="1"/>
</dbReference>
<evidence type="ECO:0000313" key="3">
    <source>
        <dbReference type="Proteomes" id="UP000735302"/>
    </source>
</evidence>
<evidence type="ECO:0000259" key="1">
    <source>
        <dbReference type="Pfam" id="PF25273"/>
    </source>
</evidence>
<dbReference type="Proteomes" id="UP000735302">
    <property type="component" value="Unassembled WGS sequence"/>
</dbReference>
<dbReference type="AlphaFoldDB" id="A0AAV4E0W4"/>
<dbReference type="EMBL" id="BLXT01008546">
    <property type="protein sequence ID" value="GFO49880.1"/>
    <property type="molecule type" value="Genomic_DNA"/>
</dbReference>
<evidence type="ECO:0000313" key="2">
    <source>
        <dbReference type="EMBL" id="GFO49880.1"/>
    </source>
</evidence>
<dbReference type="PANTHER" id="PTHR10773">
    <property type="entry name" value="DNA-DIRECTED RNA POLYMERASES I, II, AND III SUBUNIT RPABC2"/>
    <property type="match status" value="1"/>
</dbReference>
<proteinExistence type="predicted"/>
<name>A0AAV4E0W4_9GAST</name>
<keyword evidence="3" id="KW-1185">Reference proteome</keyword>
<sequence length="189" mass="21652">MWPESEGRRGPNEVASCLFDYMKEGSLQSGKEIHMFSDNCGGQNCNRYVAFALWFARNHLSLSKITHTFLGKGHTETENDSIHATIERARRRLELYTPDQWYAAVRAARVSKQPYKVKEMTAKDFVDFKSVSNNMKNLAIGDDGQKIMWSRTRQLFVMEEDRTPMQSSLQQPMVVSPEGWMCIGETKGS</sequence>
<dbReference type="InterPro" id="IPR057191">
    <property type="entry name" value="DUF7869"/>
</dbReference>